<dbReference type="OrthoDB" id="195526at2"/>
<keyword evidence="6" id="KW-0732">Signal</keyword>
<evidence type="ECO:0000256" key="5">
    <source>
        <dbReference type="ARBA" id="ARBA00023157"/>
    </source>
</evidence>
<evidence type="ECO:0000256" key="2">
    <source>
        <dbReference type="ARBA" id="ARBA00022692"/>
    </source>
</evidence>
<keyword evidence="4" id="KW-0472">Membrane</keyword>
<accession>A0A1X7AKB8</accession>
<dbReference type="SUPFAM" id="SSF51695">
    <property type="entry name" value="PLC-like phosphodiesterases"/>
    <property type="match status" value="1"/>
</dbReference>
<dbReference type="Pfam" id="PF00652">
    <property type="entry name" value="Ricin_B_lectin"/>
    <property type="match status" value="1"/>
</dbReference>
<reference evidence="8 9" key="1">
    <citation type="submission" date="2017-03" db="EMBL/GenBank/DDBJ databases">
        <authorList>
            <person name="Afonso C.L."/>
            <person name="Miller P.J."/>
            <person name="Scott M.A."/>
            <person name="Spackman E."/>
            <person name="Goraichik I."/>
            <person name="Dimitrov K.M."/>
            <person name="Suarez D.L."/>
            <person name="Swayne D.E."/>
        </authorList>
    </citation>
    <scope>NUCLEOTIDE SEQUENCE [LARGE SCALE GENOMIC DNA]</scope>
    <source>
        <strain evidence="8">SB41UT1</strain>
    </source>
</reference>
<dbReference type="EMBL" id="FWPT01000005">
    <property type="protein sequence ID" value="SMA47217.1"/>
    <property type="molecule type" value="Genomic_DNA"/>
</dbReference>
<dbReference type="Gene3D" id="3.10.100.10">
    <property type="entry name" value="Mannose-Binding Protein A, subunit A"/>
    <property type="match status" value="1"/>
</dbReference>
<evidence type="ECO:0000256" key="6">
    <source>
        <dbReference type="SAM" id="SignalP"/>
    </source>
</evidence>
<dbReference type="Proteomes" id="UP000196573">
    <property type="component" value="Unassembled WGS sequence"/>
</dbReference>
<dbReference type="Gene3D" id="2.80.10.50">
    <property type="match status" value="2"/>
</dbReference>
<dbReference type="InterPro" id="IPR016186">
    <property type="entry name" value="C-type_lectin-like/link_sf"/>
</dbReference>
<dbReference type="PROSITE" id="PS00615">
    <property type="entry name" value="C_TYPE_LECTIN_1"/>
    <property type="match status" value="1"/>
</dbReference>
<evidence type="ECO:0000259" key="7">
    <source>
        <dbReference type="PROSITE" id="PS50041"/>
    </source>
</evidence>
<dbReference type="GO" id="GO:0016020">
    <property type="term" value="C:membrane"/>
    <property type="evidence" value="ECO:0007669"/>
    <property type="project" value="UniProtKB-SubCell"/>
</dbReference>
<dbReference type="Pfam" id="PF26146">
    <property type="entry name" value="PI-PLC_X"/>
    <property type="match status" value="1"/>
</dbReference>
<dbReference type="PANTHER" id="PTHR35518">
    <property type="entry name" value="MAINTENANCE OF TELOMOERE CAPPING"/>
    <property type="match status" value="1"/>
</dbReference>
<evidence type="ECO:0000256" key="4">
    <source>
        <dbReference type="ARBA" id="ARBA00023136"/>
    </source>
</evidence>
<dbReference type="InterPro" id="IPR001304">
    <property type="entry name" value="C-type_lectin-like"/>
</dbReference>
<dbReference type="SUPFAM" id="SSF50370">
    <property type="entry name" value="Ricin B-like lectins"/>
    <property type="match status" value="1"/>
</dbReference>
<protein>
    <submittedName>
        <fullName evidence="8">Extracellular exo-alpha-L-arabinofuranosidase</fullName>
        <ecNumber evidence="8">3.2.1.55</ecNumber>
    </submittedName>
</protein>
<proteinExistence type="predicted"/>
<feature type="chain" id="PRO_5013185776" evidence="6">
    <location>
        <begin position="31"/>
        <end position="550"/>
    </location>
</feature>
<keyword evidence="2" id="KW-0812">Transmembrane</keyword>
<keyword evidence="8" id="KW-0326">Glycosidase</keyword>
<dbReference type="GO" id="GO:0046556">
    <property type="term" value="F:alpha-L-arabinofuranosidase activity"/>
    <property type="evidence" value="ECO:0007669"/>
    <property type="project" value="UniProtKB-EC"/>
</dbReference>
<keyword evidence="5" id="KW-1015">Disulfide bond</keyword>
<organism evidence="8 9">
    <name type="scientific">Parendozoicomonas haliclonae</name>
    <dbReference type="NCBI Taxonomy" id="1960125"/>
    <lineage>
        <taxon>Bacteria</taxon>
        <taxon>Pseudomonadati</taxon>
        <taxon>Pseudomonadota</taxon>
        <taxon>Gammaproteobacteria</taxon>
        <taxon>Oceanospirillales</taxon>
        <taxon>Endozoicomonadaceae</taxon>
        <taxon>Parendozoicomonas</taxon>
    </lineage>
</organism>
<evidence type="ECO:0000313" key="8">
    <source>
        <dbReference type="EMBL" id="SMA47217.1"/>
    </source>
</evidence>
<sequence length="550" mass="60205">MLPKLPSWSARGLAGLLISGVLGFSSYAAAGTVDDFENSWAGKALKHQSQLSNHAPLSTINMMGTHNSYNSEVYTTPLRYLDPQQKFSIGDQLRMGARFLELDAHWTAHTHGWAWEWGVDMLLCHSGIGAEMGDLDVGCSLTDRRLTDGLQEIKSWLDGNPNEVIILYIEDHTNGEHAILREQLNSKLGERIYKSGSCRAIPDELSRADVLEAGKQVVLWKDKGCANDTELAGMAFSGLGNVRRVYEDATNVAAISDFFTGGGGVERISAEDVGQAFLQGVNIVNLDDMTPKDGRLQAGVWSWDVNEPNNYQGNQDCAVSWANGRWDDARCSVSEFFACENAEGQWAVSQRDGEWFEGVAACEELGNGFAFSVPDSTLDNEALKQAKASIGVERVWLNYHDLDQEGVWEVVGRKTFSGLIFRELRDERSGRCLDISGNNSSNGTNVQLWDCNGTGAQKWALNALTGQMINANGRCLDIPGDDNGVGNGANVQIWSCQEQAVDQRWILDGGVLKNQKNPAIVLDAYGTDKGSNAGLWESHGGSNQQWVWGQ</sequence>
<dbReference type="PROSITE" id="PS50007">
    <property type="entry name" value="PIPLC_X_DOMAIN"/>
    <property type="match status" value="1"/>
</dbReference>
<dbReference type="GO" id="GO:0006629">
    <property type="term" value="P:lipid metabolic process"/>
    <property type="evidence" value="ECO:0007669"/>
    <property type="project" value="InterPro"/>
</dbReference>
<dbReference type="PROSITE" id="PS50041">
    <property type="entry name" value="C_TYPE_LECTIN_2"/>
    <property type="match status" value="1"/>
</dbReference>
<evidence type="ECO:0000256" key="3">
    <source>
        <dbReference type="ARBA" id="ARBA00022989"/>
    </source>
</evidence>
<dbReference type="EC" id="3.2.1.55" evidence="8"/>
<keyword evidence="3" id="KW-1133">Transmembrane helix</keyword>
<dbReference type="InterPro" id="IPR018378">
    <property type="entry name" value="C-type_lectin_CS"/>
</dbReference>
<comment type="subcellular location">
    <subcellularLocation>
        <location evidence="1">Membrane</location>
    </subcellularLocation>
</comment>
<keyword evidence="8" id="KW-0378">Hydrolase</keyword>
<feature type="domain" description="C-type lectin" evidence="7">
    <location>
        <begin position="293"/>
        <end position="340"/>
    </location>
</feature>
<dbReference type="Gene3D" id="3.20.20.190">
    <property type="entry name" value="Phosphatidylinositol (PI) phosphodiesterase"/>
    <property type="match status" value="1"/>
</dbReference>
<dbReference type="InterPro" id="IPR016187">
    <property type="entry name" value="CTDL_fold"/>
</dbReference>
<dbReference type="AlphaFoldDB" id="A0A1X7AKB8"/>
<name>A0A1X7AKB8_9GAMM</name>
<evidence type="ECO:0000313" key="9">
    <source>
        <dbReference type="Proteomes" id="UP000196573"/>
    </source>
</evidence>
<keyword evidence="9" id="KW-1185">Reference proteome</keyword>
<gene>
    <name evidence="8" type="primary">abfB_2</name>
    <name evidence="8" type="ORF">EHSB41UT_02343</name>
</gene>
<feature type="signal peptide" evidence="6">
    <location>
        <begin position="1"/>
        <end position="30"/>
    </location>
</feature>
<dbReference type="RefSeq" id="WP_087110064.1">
    <property type="nucleotide sequence ID" value="NZ_CBCSCN010000003.1"/>
</dbReference>
<dbReference type="SUPFAM" id="SSF56436">
    <property type="entry name" value="C-type lectin-like"/>
    <property type="match status" value="2"/>
</dbReference>
<dbReference type="InterPro" id="IPR017946">
    <property type="entry name" value="PLC-like_Pdiesterase_TIM-brl"/>
</dbReference>
<dbReference type="InterPro" id="IPR035992">
    <property type="entry name" value="Ricin_B-like_lectins"/>
</dbReference>
<dbReference type="InterPro" id="IPR000772">
    <property type="entry name" value="Ricin_B_lectin"/>
</dbReference>
<dbReference type="GO" id="GO:0008081">
    <property type="term" value="F:phosphoric diester hydrolase activity"/>
    <property type="evidence" value="ECO:0007669"/>
    <property type="project" value="InterPro"/>
</dbReference>
<evidence type="ECO:0000256" key="1">
    <source>
        <dbReference type="ARBA" id="ARBA00004370"/>
    </source>
</evidence>
<dbReference type="PROSITE" id="PS50231">
    <property type="entry name" value="RICIN_B_LECTIN"/>
    <property type="match status" value="1"/>
</dbReference>
<dbReference type="InterPro" id="IPR051008">
    <property type="entry name" value="Telomere_Capping_Maintenance"/>
</dbReference>
<dbReference type="SMART" id="SM00458">
    <property type="entry name" value="RICIN"/>
    <property type="match status" value="1"/>
</dbReference>
<dbReference type="PANTHER" id="PTHR35518:SF2">
    <property type="entry name" value="MAINTENANCE OF TELOMERE CAPPING PROTEIN 6"/>
    <property type="match status" value="1"/>
</dbReference>